<evidence type="ECO:0000313" key="1">
    <source>
        <dbReference type="EMBL" id="PSR52855.1"/>
    </source>
</evidence>
<protein>
    <submittedName>
        <fullName evidence="1">Uncharacterized protein</fullName>
    </submittedName>
</protein>
<comment type="caution">
    <text evidence="1">The sequence shown here is derived from an EMBL/GenBank/DDBJ whole genome shotgun (WGS) entry which is preliminary data.</text>
</comment>
<proteinExistence type="predicted"/>
<dbReference type="AlphaFoldDB" id="A0A2T2YBF8"/>
<gene>
    <name evidence="1" type="ORF">AHMF7605_04595</name>
</gene>
<keyword evidence="2" id="KW-1185">Reference proteome</keyword>
<organism evidence="1 2">
    <name type="scientific">Adhaeribacter arboris</name>
    <dbReference type="NCBI Taxonomy" id="2072846"/>
    <lineage>
        <taxon>Bacteria</taxon>
        <taxon>Pseudomonadati</taxon>
        <taxon>Bacteroidota</taxon>
        <taxon>Cytophagia</taxon>
        <taxon>Cytophagales</taxon>
        <taxon>Hymenobacteraceae</taxon>
        <taxon>Adhaeribacter</taxon>
    </lineage>
</organism>
<dbReference type="EMBL" id="PYFT01000001">
    <property type="protein sequence ID" value="PSR52855.1"/>
    <property type="molecule type" value="Genomic_DNA"/>
</dbReference>
<sequence>MLLRESRQVLQVIETCGWEVNNSKLVFLLKKTLKSKIYCAVAGKSCIKERIIEKSKIKRVEIGISNFCRTEQDSQIFHLPTNIKVKQGRRRCTSFTKYQHL</sequence>
<dbReference type="Proteomes" id="UP000240357">
    <property type="component" value="Unassembled WGS sequence"/>
</dbReference>
<reference evidence="1 2" key="1">
    <citation type="submission" date="2018-03" db="EMBL/GenBank/DDBJ databases">
        <title>Adhaeribacter sp. HMF7605 Genome sequencing and assembly.</title>
        <authorList>
            <person name="Kang H."/>
            <person name="Kang J."/>
            <person name="Cha I."/>
            <person name="Kim H."/>
            <person name="Joh K."/>
        </authorList>
    </citation>
    <scope>NUCLEOTIDE SEQUENCE [LARGE SCALE GENOMIC DNA]</scope>
    <source>
        <strain evidence="1 2">HMF7605</strain>
    </source>
</reference>
<evidence type="ECO:0000313" key="2">
    <source>
        <dbReference type="Proteomes" id="UP000240357"/>
    </source>
</evidence>
<name>A0A2T2YBF8_9BACT</name>
<accession>A0A2T2YBF8</accession>